<organism evidence="2 3">
    <name type="scientific">Drechslerella dactyloides</name>
    <name type="common">Nematode-trapping fungus</name>
    <name type="synonym">Arthrobotrys dactyloides</name>
    <dbReference type="NCBI Taxonomy" id="74499"/>
    <lineage>
        <taxon>Eukaryota</taxon>
        <taxon>Fungi</taxon>
        <taxon>Dikarya</taxon>
        <taxon>Ascomycota</taxon>
        <taxon>Pezizomycotina</taxon>
        <taxon>Orbiliomycetes</taxon>
        <taxon>Orbiliales</taxon>
        <taxon>Orbiliaceae</taxon>
        <taxon>Drechslerella</taxon>
    </lineage>
</organism>
<evidence type="ECO:0000313" key="3">
    <source>
        <dbReference type="Proteomes" id="UP001221413"/>
    </source>
</evidence>
<sequence length="225" mass="24622">MAEFIAVAGVLSSMITIIHEIQQVIDATLDAEGLPKVFRHASSKLPIISDILEAAKTTLVNNGAPEVERSIKEIIDNCQENWEKLKGLFDKVLPDGQSNRLDRYYKAVKTLGKGGKVEVLMKEMLESAQLLANFKILTAAKQEEVVEIGINKEKLARTITDVEGWESSVPNNVFDEGGYTMTVSGSGHSIAQGERVKQNILKDNARQIKMSGGSYYEGTPTGKAI</sequence>
<accession>A0AAD6IZ51</accession>
<evidence type="ECO:0000259" key="1">
    <source>
        <dbReference type="Pfam" id="PF17107"/>
    </source>
</evidence>
<gene>
    <name evidence="2" type="ORF">Dda_3635</name>
</gene>
<comment type="caution">
    <text evidence="2">The sequence shown here is derived from an EMBL/GenBank/DDBJ whole genome shotgun (WGS) entry which is preliminary data.</text>
</comment>
<dbReference type="Pfam" id="PF17107">
    <property type="entry name" value="SesA"/>
    <property type="match status" value="1"/>
</dbReference>
<dbReference type="AlphaFoldDB" id="A0AAD6IZ51"/>
<dbReference type="Proteomes" id="UP001221413">
    <property type="component" value="Unassembled WGS sequence"/>
</dbReference>
<keyword evidence="3" id="KW-1185">Reference proteome</keyword>
<evidence type="ECO:0000313" key="2">
    <source>
        <dbReference type="EMBL" id="KAJ6260972.1"/>
    </source>
</evidence>
<proteinExistence type="predicted"/>
<dbReference type="EMBL" id="JAQGDS010000004">
    <property type="protein sequence ID" value="KAJ6260972.1"/>
    <property type="molecule type" value="Genomic_DNA"/>
</dbReference>
<dbReference type="InterPro" id="IPR031352">
    <property type="entry name" value="SesA"/>
</dbReference>
<name>A0AAD6IZ51_DREDA</name>
<reference evidence="2" key="1">
    <citation type="submission" date="2023-01" db="EMBL/GenBank/DDBJ databases">
        <title>The chitinases involved in constricting ring structure development in the nematode-trapping fungus Drechslerella dactyloides.</title>
        <authorList>
            <person name="Wang R."/>
            <person name="Zhang L."/>
            <person name="Tang P."/>
            <person name="Li S."/>
            <person name="Liang L."/>
        </authorList>
    </citation>
    <scope>NUCLEOTIDE SEQUENCE</scope>
    <source>
        <strain evidence="2">YMF1.00031</strain>
    </source>
</reference>
<feature type="domain" description="NACHT-NTPase and P-loop NTPases N-terminal" evidence="1">
    <location>
        <begin position="12"/>
        <end position="131"/>
    </location>
</feature>
<protein>
    <recommendedName>
        <fullName evidence="1">NACHT-NTPase and P-loop NTPases N-terminal domain-containing protein</fullName>
    </recommendedName>
</protein>